<dbReference type="AlphaFoldDB" id="A0A4S8KMR0"/>
<keyword evidence="3" id="KW-0378">Hydrolase</keyword>
<dbReference type="InterPro" id="IPR029030">
    <property type="entry name" value="Caspase-like_dom_sf"/>
</dbReference>
<dbReference type="Pfam" id="PF00656">
    <property type="entry name" value="Peptidase_C14"/>
    <property type="match status" value="1"/>
</dbReference>
<gene>
    <name evidence="5" type="ORF">K435DRAFT_879137</name>
</gene>
<evidence type="ECO:0000313" key="6">
    <source>
        <dbReference type="Proteomes" id="UP000297245"/>
    </source>
</evidence>
<dbReference type="GO" id="GO:0005737">
    <property type="term" value="C:cytoplasm"/>
    <property type="evidence" value="ECO:0007669"/>
    <property type="project" value="TreeGrafter"/>
</dbReference>
<dbReference type="GO" id="GO:0006508">
    <property type="term" value="P:proteolysis"/>
    <property type="evidence" value="ECO:0007669"/>
    <property type="project" value="InterPro"/>
</dbReference>
<dbReference type="Gene3D" id="3.40.50.1460">
    <property type="match status" value="1"/>
</dbReference>
<protein>
    <recommendedName>
        <fullName evidence="4">Peptidase C14 caspase domain-containing protein</fullName>
    </recommendedName>
</protein>
<dbReference type="InterPro" id="IPR011600">
    <property type="entry name" value="Pept_C14_caspase"/>
</dbReference>
<evidence type="ECO:0000259" key="4">
    <source>
        <dbReference type="Pfam" id="PF00656"/>
    </source>
</evidence>
<name>A0A4S8KMR0_DENBC</name>
<keyword evidence="3" id="KW-0645">Protease</keyword>
<evidence type="ECO:0000256" key="3">
    <source>
        <dbReference type="ARBA" id="ARBA00022807"/>
    </source>
</evidence>
<dbReference type="Proteomes" id="UP000297245">
    <property type="component" value="Unassembled WGS sequence"/>
</dbReference>
<proteinExistence type="inferred from homology"/>
<evidence type="ECO:0000313" key="5">
    <source>
        <dbReference type="EMBL" id="THU76498.1"/>
    </source>
</evidence>
<dbReference type="OrthoDB" id="3223806at2759"/>
<keyword evidence="3" id="KW-0788">Thiol protease</keyword>
<evidence type="ECO:0000256" key="2">
    <source>
        <dbReference type="ARBA" id="ARBA00022703"/>
    </source>
</evidence>
<dbReference type="GO" id="GO:0006915">
    <property type="term" value="P:apoptotic process"/>
    <property type="evidence" value="ECO:0007669"/>
    <property type="project" value="UniProtKB-KW"/>
</dbReference>
<keyword evidence="2" id="KW-0053">Apoptosis</keyword>
<feature type="domain" description="Peptidase C14 caspase" evidence="4">
    <location>
        <begin position="11"/>
        <end position="260"/>
    </location>
</feature>
<keyword evidence="6" id="KW-1185">Reference proteome</keyword>
<evidence type="ECO:0000256" key="1">
    <source>
        <dbReference type="ARBA" id="ARBA00009005"/>
    </source>
</evidence>
<reference evidence="5 6" key="1">
    <citation type="journal article" date="2019" name="Nat. Ecol. Evol.">
        <title>Megaphylogeny resolves global patterns of mushroom evolution.</title>
        <authorList>
            <person name="Varga T."/>
            <person name="Krizsan K."/>
            <person name="Foldi C."/>
            <person name="Dima B."/>
            <person name="Sanchez-Garcia M."/>
            <person name="Sanchez-Ramirez S."/>
            <person name="Szollosi G.J."/>
            <person name="Szarkandi J.G."/>
            <person name="Papp V."/>
            <person name="Albert L."/>
            <person name="Andreopoulos W."/>
            <person name="Angelini C."/>
            <person name="Antonin V."/>
            <person name="Barry K.W."/>
            <person name="Bougher N.L."/>
            <person name="Buchanan P."/>
            <person name="Buyck B."/>
            <person name="Bense V."/>
            <person name="Catcheside P."/>
            <person name="Chovatia M."/>
            <person name="Cooper J."/>
            <person name="Damon W."/>
            <person name="Desjardin D."/>
            <person name="Finy P."/>
            <person name="Geml J."/>
            <person name="Haridas S."/>
            <person name="Hughes K."/>
            <person name="Justo A."/>
            <person name="Karasinski D."/>
            <person name="Kautmanova I."/>
            <person name="Kiss B."/>
            <person name="Kocsube S."/>
            <person name="Kotiranta H."/>
            <person name="LaButti K.M."/>
            <person name="Lechner B.E."/>
            <person name="Liimatainen K."/>
            <person name="Lipzen A."/>
            <person name="Lukacs Z."/>
            <person name="Mihaltcheva S."/>
            <person name="Morgado L.N."/>
            <person name="Niskanen T."/>
            <person name="Noordeloos M.E."/>
            <person name="Ohm R.A."/>
            <person name="Ortiz-Santana B."/>
            <person name="Ovrebo C."/>
            <person name="Racz N."/>
            <person name="Riley R."/>
            <person name="Savchenko A."/>
            <person name="Shiryaev A."/>
            <person name="Soop K."/>
            <person name="Spirin V."/>
            <person name="Szebenyi C."/>
            <person name="Tomsovsky M."/>
            <person name="Tulloss R.E."/>
            <person name="Uehling J."/>
            <person name="Grigoriev I.V."/>
            <person name="Vagvolgyi C."/>
            <person name="Papp T."/>
            <person name="Martin F.M."/>
            <person name="Miettinen O."/>
            <person name="Hibbett D.S."/>
            <person name="Nagy L.G."/>
        </authorList>
    </citation>
    <scope>NUCLEOTIDE SEQUENCE [LARGE SCALE GENOMIC DNA]</scope>
    <source>
        <strain evidence="5 6">CBS 962.96</strain>
    </source>
</reference>
<accession>A0A4S8KMR0</accession>
<comment type="similarity">
    <text evidence="1">Belongs to the peptidase C14B family.</text>
</comment>
<dbReference type="PANTHER" id="PTHR48104:SF30">
    <property type="entry name" value="METACASPASE-1"/>
    <property type="match status" value="1"/>
</dbReference>
<dbReference type="SUPFAM" id="SSF52129">
    <property type="entry name" value="Caspase-like"/>
    <property type="match status" value="1"/>
</dbReference>
<organism evidence="5 6">
    <name type="scientific">Dendrothele bispora (strain CBS 962.96)</name>
    <dbReference type="NCBI Taxonomy" id="1314807"/>
    <lineage>
        <taxon>Eukaryota</taxon>
        <taxon>Fungi</taxon>
        <taxon>Dikarya</taxon>
        <taxon>Basidiomycota</taxon>
        <taxon>Agaricomycotina</taxon>
        <taxon>Agaricomycetes</taxon>
        <taxon>Agaricomycetidae</taxon>
        <taxon>Agaricales</taxon>
        <taxon>Agaricales incertae sedis</taxon>
        <taxon>Dendrothele</taxon>
    </lineage>
</organism>
<dbReference type="GO" id="GO:0004197">
    <property type="term" value="F:cysteine-type endopeptidase activity"/>
    <property type="evidence" value="ECO:0007669"/>
    <property type="project" value="InterPro"/>
</dbReference>
<dbReference type="PANTHER" id="PTHR48104">
    <property type="entry name" value="METACASPASE-4"/>
    <property type="match status" value="1"/>
</dbReference>
<dbReference type="EMBL" id="ML180885">
    <property type="protein sequence ID" value="THU76498.1"/>
    <property type="molecule type" value="Genomic_DNA"/>
</dbReference>
<sequence length="685" mass="75622">MCHNRPRPSLFALIIGINKYKDPDIPDLSGAVPDADEVQKFLTSDLRVPEDRIVNLRDEKATRETMLNVIRNLADNPVISAQDPILVFYAGHGSETTAPSSWQTSSGNKKIQILMPHDFVKNGSKDSRGQGIFDITLSQLFTKIAKNKSDNITVIFDCCHSGSGTRDDHDETFAIRGVELPPNYIVLANALEAESDERANMIAGKYAGLHSHVLLAACMQGQAARERKGHGAFTPQLLSSLKVEGVDRVTYKDLVMRMPDLPDQNPQCEGTNQTRIFFNSQVSSPYRALFGIRAAHSSPGQYILEAGEAHGITKKTEFEVYSDHRMSTPIGTIVADQTYPFNIQCSVLKGPPFTLSSPAYALQTHVGEDQDLHLFVEANDESFLLLNNVNDKPDLALTVKDGIVQFHVMEQVCQQYGLTRMPFDDIRADQSEYLFSILRSVADFYWNLHHSKKSRTLSESISLECLKLVESGRLTDDYEDILEPEKNGCNLNVGGTIIIDEVDERVKYGFRINNNSEHPLYAALCYFDVSDLSVVPYYLPGAAAKGQVDLSLPANGPLTIGFGDGGTAPYIYYLRQNQKVDVGFLKLYLSTIYVDYSYICQNSPFEREFTRIDSDEVPKKRYLWHTLTIPVIQQGAASDRCFGGSNAGFNAGFGANFGGNFGGGFGGGFNASLCANSGAGFSVCF</sequence>
<dbReference type="InterPro" id="IPR050452">
    <property type="entry name" value="Metacaspase"/>
</dbReference>